<comment type="caution">
    <text evidence="2">The sequence shown here is derived from an EMBL/GenBank/DDBJ whole genome shotgun (WGS) entry which is preliminary data.</text>
</comment>
<feature type="signal peptide" evidence="1">
    <location>
        <begin position="1"/>
        <end position="25"/>
    </location>
</feature>
<dbReference type="Gene3D" id="2.60.40.10">
    <property type="entry name" value="Immunoglobulins"/>
    <property type="match status" value="1"/>
</dbReference>
<evidence type="ECO:0000313" key="2">
    <source>
        <dbReference type="EMBL" id="GAA4079693.1"/>
    </source>
</evidence>
<dbReference type="InterPro" id="IPR011467">
    <property type="entry name" value="DUF1573"/>
</dbReference>
<gene>
    <name evidence="2" type="ORF">GCM10022389_27210</name>
</gene>
<accession>A0ABP7W2L1</accession>
<dbReference type="Proteomes" id="UP001500367">
    <property type="component" value="Unassembled WGS sequence"/>
</dbReference>
<evidence type="ECO:0000313" key="3">
    <source>
        <dbReference type="Proteomes" id="UP001500367"/>
    </source>
</evidence>
<dbReference type="Pfam" id="PF07610">
    <property type="entry name" value="DUF1573"/>
    <property type="match status" value="1"/>
</dbReference>
<proteinExistence type="predicted"/>
<sequence length="151" mass="16550">MKPKINVMKKILFIAFVVLNSVAFAQTGPKIVFKDKDNTIDYGTVTKDTDDGLRKFEFTNTGDAPLVITNAKSTCGCTVADYPKTPIQPGKTGIIEVKYNMNPGPIRKTITVETNAVNVESGMVALKIKGEVIVKKEVNPLEKKQSLMEKS</sequence>
<dbReference type="EMBL" id="BAABCT010000009">
    <property type="protein sequence ID" value="GAA4079693.1"/>
    <property type="molecule type" value="Genomic_DNA"/>
</dbReference>
<feature type="chain" id="PRO_5045510750" evidence="1">
    <location>
        <begin position="26"/>
        <end position="151"/>
    </location>
</feature>
<name>A0ABP7W2L1_9FLAO</name>
<organism evidence="2 3">
    <name type="scientific">Flavobacterium cheonanense</name>
    <dbReference type="NCBI Taxonomy" id="706183"/>
    <lineage>
        <taxon>Bacteria</taxon>
        <taxon>Pseudomonadati</taxon>
        <taxon>Bacteroidota</taxon>
        <taxon>Flavobacteriia</taxon>
        <taxon>Flavobacteriales</taxon>
        <taxon>Flavobacteriaceae</taxon>
        <taxon>Flavobacterium</taxon>
    </lineage>
</organism>
<evidence type="ECO:0000256" key="1">
    <source>
        <dbReference type="SAM" id="SignalP"/>
    </source>
</evidence>
<dbReference type="InterPro" id="IPR013783">
    <property type="entry name" value="Ig-like_fold"/>
</dbReference>
<dbReference type="PANTHER" id="PTHR37833:SF1">
    <property type="entry name" value="SIGNAL PEPTIDE PROTEIN"/>
    <property type="match status" value="1"/>
</dbReference>
<protein>
    <submittedName>
        <fullName evidence="2">DUF1573 domain-containing protein</fullName>
    </submittedName>
</protein>
<keyword evidence="1" id="KW-0732">Signal</keyword>
<reference evidence="3" key="1">
    <citation type="journal article" date="2019" name="Int. J. Syst. Evol. Microbiol.">
        <title>The Global Catalogue of Microorganisms (GCM) 10K type strain sequencing project: providing services to taxonomists for standard genome sequencing and annotation.</title>
        <authorList>
            <consortium name="The Broad Institute Genomics Platform"/>
            <consortium name="The Broad Institute Genome Sequencing Center for Infectious Disease"/>
            <person name="Wu L."/>
            <person name="Ma J."/>
        </authorList>
    </citation>
    <scope>NUCLEOTIDE SEQUENCE [LARGE SCALE GENOMIC DNA]</scope>
    <source>
        <strain evidence="3">JCM 17069</strain>
    </source>
</reference>
<dbReference type="PANTHER" id="PTHR37833">
    <property type="entry name" value="LIPOPROTEIN-RELATED"/>
    <property type="match status" value="1"/>
</dbReference>
<keyword evidence="3" id="KW-1185">Reference proteome</keyword>